<name>A0AAW2P644_9LAMI</name>
<evidence type="ECO:0000259" key="2">
    <source>
        <dbReference type="Pfam" id="PF25372"/>
    </source>
</evidence>
<dbReference type="EMBL" id="JACGWM010000009">
    <property type="protein sequence ID" value="KAL0351560.1"/>
    <property type="molecule type" value="Genomic_DNA"/>
</dbReference>
<feature type="domain" description="F-box/LRR-repeat protein 15-like leucin rich repeat" evidence="2">
    <location>
        <begin position="159"/>
        <end position="296"/>
    </location>
</feature>
<dbReference type="Gene3D" id="3.80.10.10">
    <property type="entry name" value="Ribonuclease Inhibitor"/>
    <property type="match status" value="1"/>
</dbReference>
<dbReference type="GO" id="GO:0031146">
    <property type="term" value="P:SCF-dependent proteasomal ubiquitin-dependent protein catabolic process"/>
    <property type="evidence" value="ECO:0007669"/>
    <property type="project" value="TreeGrafter"/>
</dbReference>
<evidence type="ECO:0000313" key="3">
    <source>
        <dbReference type="EMBL" id="KAL0351560.1"/>
    </source>
</evidence>
<dbReference type="SMART" id="SM00367">
    <property type="entry name" value="LRR_CC"/>
    <property type="match status" value="8"/>
</dbReference>
<dbReference type="Pfam" id="PF12937">
    <property type="entry name" value="F-box-like"/>
    <property type="match status" value="1"/>
</dbReference>
<sequence length="376" mass="41136">MRGTEGLDLSFEKLMVFGGLENMNRSDSGGEVGGGLGGGLRISEWKDIPVELLLRILSLVDDQTVIVASGVCHGWRDAISWGLTHLSLSWCKKNMNNLVLSLVPKFTKLQVLILRQDTPQLQDDAVEKIATYCHDLQELDLSKSFRLTDRSLYALAHGCRDLVKLNISGCSAFSDSALGYLTGFCRKLKFLNLCGCVRAATDRALKAIGYNCNQLQSLNLGWCDRVGDEGVKSLAYGCPDLRALDLCGCVLITDESVIALANSCLHLRSLGLYYCQNITDRAMYSLAQSRVKNKHQVWAPVKNRYEEEGLTNLNISQCTALTPPAVQALCDSFPALHTCPGRHSLIISGCLNLTSVHCACAVQAHRTTPAIPHLAH</sequence>
<dbReference type="InterPro" id="IPR006553">
    <property type="entry name" value="Leu-rich_rpt_Cys-con_subtyp"/>
</dbReference>
<dbReference type="GO" id="GO:0019005">
    <property type="term" value="C:SCF ubiquitin ligase complex"/>
    <property type="evidence" value="ECO:0007669"/>
    <property type="project" value="TreeGrafter"/>
</dbReference>
<dbReference type="SUPFAM" id="SSF81383">
    <property type="entry name" value="F-box domain"/>
    <property type="match status" value="1"/>
</dbReference>
<dbReference type="Pfam" id="PF25372">
    <property type="entry name" value="DUF7885"/>
    <property type="match status" value="1"/>
</dbReference>
<feature type="domain" description="F-box" evidence="1">
    <location>
        <begin position="45"/>
        <end position="79"/>
    </location>
</feature>
<gene>
    <name evidence="3" type="ORF">Scaly_1544700</name>
</gene>
<comment type="caution">
    <text evidence="3">The sequence shown here is derived from an EMBL/GenBank/DDBJ whole genome shotgun (WGS) entry which is preliminary data.</text>
</comment>
<dbReference type="SUPFAM" id="SSF52047">
    <property type="entry name" value="RNI-like"/>
    <property type="match status" value="1"/>
</dbReference>
<reference evidence="3" key="2">
    <citation type="journal article" date="2024" name="Plant">
        <title>Genomic evolution and insights into agronomic trait innovations of Sesamum species.</title>
        <authorList>
            <person name="Miao H."/>
            <person name="Wang L."/>
            <person name="Qu L."/>
            <person name="Liu H."/>
            <person name="Sun Y."/>
            <person name="Le M."/>
            <person name="Wang Q."/>
            <person name="Wei S."/>
            <person name="Zheng Y."/>
            <person name="Lin W."/>
            <person name="Duan Y."/>
            <person name="Cao H."/>
            <person name="Xiong S."/>
            <person name="Wang X."/>
            <person name="Wei L."/>
            <person name="Li C."/>
            <person name="Ma Q."/>
            <person name="Ju M."/>
            <person name="Zhao R."/>
            <person name="Li G."/>
            <person name="Mu C."/>
            <person name="Tian Q."/>
            <person name="Mei H."/>
            <person name="Zhang T."/>
            <person name="Gao T."/>
            <person name="Zhang H."/>
        </authorList>
    </citation>
    <scope>NUCLEOTIDE SEQUENCE</scope>
    <source>
        <strain evidence="3">KEN8</strain>
    </source>
</reference>
<evidence type="ECO:0000259" key="1">
    <source>
        <dbReference type="Pfam" id="PF12937"/>
    </source>
</evidence>
<dbReference type="PANTHER" id="PTHR13318">
    <property type="entry name" value="PARTNER OF PAIRED, ISOFORM B-RELATED"/>
    <property type="match status" value="1"/>
</dbReference>
<dbReference type="InterPro" id="IPR001810">
    <property type="entry name" value="F-box_dom"/>
</dbReference>
<dbReference type="InterPro" id="IPR032675">
    <property type="entry name" value="LRR_dom_sf"/>
</dbReference>
<dbReference type="CDD" id="cd22161">
    <property type="entry name" value="F-box_AtSKP2-like"/>
    <property type="match status" value="1"/>
</dbReference>
<dbReference type="Gene3D" id="1.20.1280.50">
    <property type="match status" value="1"/>
</dbReference>
<organism evidence="3">
    <name type="scientific">Sesamum calycinum</name>
    <dbReference type="NCBI Taxonomy" id="2727403"/>
    <lineage>
        <taxon>Eukaryota</taxon>
        <taxon>Viridiplantae</taxon>
        <taxon>Streptophyta</taxon>
        <taxon>Embryophyta</taxon>
        <taxon>Tracheophyta</taxon>
        <taxon>Spermatophyta</taxon>
        <taxon>Magnoliopsida</taxon>
        <taxon>eudicotyledons</taxon>
        <taxon>Gunneridae</taxon>
        <taxon>Pentapetalae</taxon>
        <taxon>asterids</taxon>
        <taxon>lamiids</taxon>
        <taxon>Lamiales</taxon>
        <taxon>Pedaliaceae</taxon>
        <taxon>Sesamum</taxon>
    </lineage>
</organism>
<accession>A0AAW2P644</accession>
<dbReference type="PANTHER" id="PTHR13318:SF258">
    <property type="entry name" value="F-BOX PROTEIN SKP2A"/>
    <property type="match status" value="1"/>
</dbReference>
<proteinExistence type="predicted"/>
<reference evidence="3" key="1">
    <citation type="submission" date="2020-06" db="EMBL/GenBank/DDBJ databases">
        <authorList>
            <person name="Li T."/>
            <person name="Hu X."/>
            <person name="Zhang T."/>
            <person name="Song X."/>
            <person name="Zhang H."/>
            <person name="Dai N."/>
            <person name="Sheng W."/>
            <person name="Hou X."/>
            <person name="Wei L."/>
        </authorList>
    </citation>
    <scope>NUCLEOTIDE SEQUENCE</scope>
    <source>
        <strain evidence="3">KEN8</strain>
        <tissue evidence="3">Leaf</tissue>
    </source>
</reference>
<dbReference type="InterPro" id="IPR036047">
    <property type="entry name" value="F-box-like_dom_sf"/>
</dbReference>
<dbReference type="FunFam" id="3.80.10.10:FF:000188">
    <property type="entry name" value="F-box protein SKP2B"/>
    <property type="match status" value="1"/>
</dbReference>
<protein>
    <submittedName>
        <fullName evidence="3">F-box protein SKP2A</fullName>
    </submittedName>
</protein>
<dbReference type="InterPro" id="IPR057207">
    <property type="entry name" value="FBXL15_LRR"/>
</dbReference>
<dbReference type="AlphaFoldDB" id="A0AAW2P644"/>